<dbReference type="Pfam" id="PF07859">
    <property type="entry name" value="Abhydrolase_3"/>
    <property type="match status" value="1"/>
</dbReference>
<dbReference type="RefSeq" id="WP_377188095.1">
    <property type="nucleotide sequence ID" value="NZ_JBHUOG010000002.1"/>
</dbReference>
<feature type="compositionally biased region" description="Polar residues" evidence="2">
    <location>
        <begin position="47"/>
        <end position="59"/>
    </location>
</feature>
<comment type="caution">
    <text evidence="4">The sequence shown here is derived from an EMBL/GenBank/DDBJ whole genome shotgun (WGS) entry which is preliminary data.</text>
</comment>
<organism evidence="4 5">
    <name type="scientific">Promicromonospora vindobonensis</name>
    <dbReference type="NCBI Taxonomy" id="195748"/>
    <lineage>
        <taxon>Bacteria</taxon>
        <taxon>Bacillati</taxon>
        <taxon>Actinomycetota</taxon>
        <taxon>Actinomycetes</taxon>
        <taxon>Micrococcales</taxon>
        <taxon>Promicromonosporaceae</taxon>
        <taxon>Promicromonospora</taxon>
    </lineage>
</organism>
<name>A0ABW5W1L0_9MICO</name>
<dbReference type="EMBL" id="JBHUOG010000002">
    <property type="protein sequence ID" value="MFD2796465.1"/>
    <property type="molecule type" value="Genomic_DNA"/>
</dbReference>
<dbReference type="Gene3D" id="3.40.50.1820">
    <property type="entry name" value="alpha/beta hydrolase"/>
    <property type="match status" value="1"/>
</dbReference>
<feature type="region of interest" description="Disordered" evidence="2">
    <location>
        <begin position="46"/>
        <end position="71"/>
    </location>
</feature>
<dbReference type="InterPro" id="IPR013094">
    <property type="entry name" value="AB_hydrolase_3"/>
</dbReference>
<dbReference type="InterPro" id="IPR032710">
    <property type="entry name" value="NTF2-like_dom_sf"/>
</dbReference>
<dbReference type="Gene3D" id="3.10.450.50">
    <property type="match status" value="1"/>
</dbReference>
<dbReference type="InterPro" id="IPR029058">
    <property type="entry name" value="AB_hydrolase_fold"/>
</dbReference>
<sequence length="470" mass="49683">MTTYPVLDLQVQGIDAAVLDAQRRANFLIAQMPHPDIRTPEGLAALRSSTTNNPGTTELSPKERQVEGPNGPVRLRVFVPPAPRAALLRVHGGGWAAGAPEDDDVVNDRIARDTGTVVVSPEYGLAPEVTAADQIQEVAHVARWLAKHAADELGASTLLIGGISAGAHLAATTLLALRETGDPAFAAFAGAILDSGVYDLGMSPGAATATANSLVLTRSWLDSLADLAFPGFSRDQRRSPRWSPALADLRGFPPALVTVGDLDPLRDDSIILAARLQLAGGSAQLDIWPEGAHAFSNMGTPLGELATGRTVAWINDLLTRSTTSPAPGATTPEDPATVVHRFVTEVINGGDIDAVDELWHENLKWHAGSAGDLEGLDAYKESLRGAVGSAFTAMHLTVHETLTIDDKVVLRFTNSGTHTGPFLGVDATGRDAEWLGIAVYHVRDGKIAEAWFGEDLLGMLLQLGVRTLPH</sequence>
<dbReference type="Pfam" id="PF07366">
    <property type="entry name" value="SnoaL"/>
    <property type="match status" value="1"/>
</dbReference>
<proteinExistence type="predicted"/>
<dbReference type="PANTHER" id="PTHR48081">
    <property type="entry name" value="AB HYDROLASE SUPERFAMILY PROTEIN C4A8.06C"/>
    <property type="match status" value="1"/>
</dbReference>
<evidence type="ECO:0000313" key="5">
    <source>
        <dbReference type="Proteomes" id="UP001597479"/>
    </source>
</evidence>
<dbReference type="SUPFAM" id="SSF53474">
    <property type="entry name" value="alpha/beta-Hydrolases"/>
    <property type="match status" value="1"/>
</dbReference>
<evidence type="ECO:0000259" key="3">
    <source>
        <dbReference type="Pfam" id="PF07859"/>
    </source>
</evidence>
<gene>
    <name evidence="4" type="ORF">ACFS27_23085</name>
</gene>
<dbReference type="GO" id="GO:0016787">
    <property type="term" value="F:hydrolase activity"/>
    <property type="evidence" value="ECO:0007669"/>
    <property type="project" value="UniProtKB-KW"/>
</dbReference>
<dbReference type="Proteomes" id="UP001597479">
    <property type="component" value="Unassembled WGS sequence"/>
</dbReference>
<dbReference type="InterPro" id="IPR050300">
    <property type="entry name" value="GDXG_lipolytic_enzyme"/>
</dbReference>
<evidence type="ECO:0000313" key="4">
    <source>
        <dbReference type="EMBL" id="MFD2796465.1"/>
    </source>
</evidence>
<accession>A0ABW5W1L0</accession>
<dbReference type="InterPro" id="IPR009959">
    <property type="entry name" value="Cyclase_SnoaL-like"/>
</dbReference>
<reference evidence="5" key="1">
    <citation type="journal article" date="2019" name="Int. J. Syst. Evol. Microbiol.">
        <title>The Global Catalogue of Microorganisms (GCM) 10K type strain sequencing project: providing services to taxonomists for standard genome sequencing and annotation.</title>
        <authorList>
            <consortium name="The Broad Institute Genomics Platform"/>
            <consortium name="The Broad Institute Genome Sequencing Center for Infectious Disease"/>
            <person name="Wu L."/>
            <person name="Ma J."/>
        </authorList>
    </citation>
    <scope>NUCLEOTIDE SEQUENCE [LARGE SCALE GENOMIC DNA]</scope>
    <source>
        <strain evidence="5">CCM 7044</strain>
    </source>
</reference>
<evidence type="ECO:0000256" key="1">
    <source>
        <dbReference type="ARBA" id="ARBA00022801"/>
    </source>
</evidence>
<protein>
    <submittedName>
        <fullName evidence="4">Alpha/beta hydrolase fold domain-containing protein</fullName>
    </submittedName>
</protein>
<keyword evidence="1 4" id="KW-0378">Hydrolase</keyword>
<dbReference type="SUPFAM" id="SSF54427">
    <property type="entry name" value="NTF2-like"/>
    <property type="match status" value="1"/>
</dbReference>
<keyword evidence="5" id="KW-1185">Reference proteome</keyword>
<evidence type="ECO:0000256" key="2">
    <source>
        <dbReference type="SAM" id="MobiDB-lite"/>
    </source>
</evidence>
<feature type="domain" description="Alpha/beta hydrolase fold-3" evidence="3">
    <location>
        <begin position="88"/>
        <end position="295"/>
    </location>
</feature>